<dbReference type="InterPro" id="IPR006703">
    <property type="entry name" value="G_AIG1"/>
</dbReference>
<dbReference type="Gene3D" id="3.40.50.300">
    <property type="entry name" value="P-loop containing nucleotide triphosphate hydrolases"/>
    <property type="match status" value="1"/>
</dbReference>
<dbReference type="GO" id="GO:0005525">
    <property type="term" value="F:GTP binding"/>
    <property type="evidence" value="ECO:0007669"/>
    <property type="project" value="UniProtKB-KW"/>
</dbReference>
<organism evidence="4 5">
    <name type="scientific">Ensete ventricosum</name>
    <name type="common">Abyssinian banana</name>
    <name type="synonym">Musa ensete</name>
    <dbReference type="NCBI Taxonomy" id="4639"/>
    <lineage>
        <taxon>Eukaryota</taxon>
        <taxon>Viridiplantae</taxon>
        <taxon>Streptophyta</taxon>
        <taxon>Embryophyta</taxon>
        <taxon>Tracheophyta</taxon>
        <taxon>Spermatophyta</taxon>
        <taxon>Magnoliopsida</taxon>
        <taxon>Liliopsida</taxon>
        <taxon>Zingiberales</taxon>
        <taxon>Musaceae</taxon>
        <taxon>Ensete</taxon>
    </lineage>
</organism>
<proteinExistence type="predicted"/>
<feature type="domain" description="AIG1-type G" evidence="3">
    <location>
        <begin position="69"/>
        <end position="128"/>
    </location>
</feature>
<dbReference type="Pfam" id="PF04548">
    <property type="entry name" value="AIG1"/>
    <property type="match status" value="1"/>
</dbReference>
<evidence type="ECO:0000259" key="3">
    <source>
        <dbReference type="Pfam" id="PF04548"/>
    </source>
</evidence>
<dbReference type="PANTHER" id="PTHR10903">
    <property type="entry name" value="GTPASE, IMAP FAMILY MEMBER-RELATED"/>
    <property type="match status" value="1"/>
</dbReference>
<reference evidence="4 5" key="1">
    <citation type="submission" date="2022-12" db="EMBL/GenBank/DDBJ databases">
        <title>Chromosome-scale assembly of the Ensete ventricosum genome.</title>
        <authorList>
            <person name="Dussert Y."/>
            <person name="Stocks J."/>
            <person name="Wendawek A."/>
            <person name="Woldeyes F."/>
            <person name="Nichols R.A."/>
            <person name="Borrell J.S."/>
        </authorList>
    </citation>
    <scope>NUCLEOTIDE SEQUENCE [LARGE SCALE GENOMIC DNA]</scope>
    <source>
        <strain evidence="5">cv. Maze</strain>
        <tissue evidence="4">Seeds</tissue>
    </source>
</reference>
<dbReference type="EMBL" id="JAQQAF010000009">
    <property type="protein sequence ID" value="KAJ8458374.1"/>
    <property type="molecule type" value="Genomic_DNA"/>
</dbReference>
<keyword evidence="1" id="KW-0547">Nucleotide-binding</keyword>
<keyword evidence="2" id="KW-0342">GTP-binding</keyword>
<dbReference type="InterPro" id="IPR045058">
    <property type="entry name" value="GIMA/IAN/Toc"/>
</dbReference>
<protein>
    <recommendedName>
        <fullName evidence="3">AIG1-type G domain-containing protein</fullName>
    </recommendedName>
</protein>
<comment type="caution">
    <text evidence="4">The sequence shown here is derived from an EMBL/GenBank/DDBJ whole genome shotgun (WGS) entry which is preliminary data.</text>
</comment>
<dbReference type="InterPro" id="IPR027417">
    <property type="entry name" value="P-loop_NTPase"/>
</dbReference>
<dbReference type="PANTHER" id="PTHR10903:SF184">
    <property type="entry name" value="GTP-BINDING PROTEIN A"/>
    <property type="match status" value="1"/>
</dbReference>
<dbReference type="AlphaFoldDB" id="A0AAV8PNQ8"/>
<evidence type="ECO:0000256" key="1">
    <source>
        <dbReference type="ARBA" id="ARBA00022741"/>
    </source>
</evidence>
<dbReference type="Proteomes" id="UP001222027">
    <property type="component" value="Unassembled WGS sequence"/>
</dbReference>
<evidence type="ECO:0000256" key="2">
    <source>
        <dbReference type="ARBA" id="ARBA00023134"/>
    </source>
</evidence>
<keyword evidence="5" id="KW-1185">Reference proteome</keyword>
<gene>
    <name evidence="4" type="ORF">OPV22_031300</name>
</gene>
<accession>A0AAV8PNQ8</accession>
<evidence type="ECO:0000313" key="5">
    <source>
        <dbReference type="Proteomes" id="UP001222027"/>
    </source>
</evidence>
<sequence length="244" mass="27466">MRDDSGRPSHPVVGKRVRWVSCLTGEPNRPAKDRSFPDKKAVVALASITASPSHRFPRRLQFNGSRFSEAFLSWPSLCGVTSTCELQSTTLKDGRIVNVIDTPGLFDSSDESEATGKEIVRCVNLAKDVFTGGDDLESCGQTLKDFIGHTLQDPCFLITRLKMRPNELSRCKDFYILWILSLQAMEGALRLQHKEEELARATEMVEHKLNQTVEKLLRASLERAKKDAEEFRTCADDKKTCVYL</sequence>
<name>A0AAV8PNQ8_ENSVE</name>
<evidence type="ECO:0000313" key="4">
    <source>
        <dbReference type="EMBL" id="KAJ8458374.1"/>
    </source>
</evidence>